<dbReference type="RefSeq" id="WP_212610494.1">
    <property type="nucleotide sequence ID" value="NZ_CP073910.1"/>
</dbReference>
<dbReference type="KEGG" id="spph:KFK14_07970"/>
<feature type="transmembrane region" description="Helical" evidence="1">
    <location>
        <begin position="6"/>
        <end position="26"/>
    </location>
</feature>
<sequence length="177" mass="20037">MVITANLWVMLGITLLIGFIFGLFVSNAGKHKRRWREEARLRERLEKERAALIRDRDSALAHRDARIAELERKDATPAPVNPAPVNIAGGTAADGRDRLSVIAGIDPQDEIRLNEAGYYRYDQIARLGSSDERALEDQMQRGRGSIRDEHWREQAKLLADGKTDEHLTRYGASHRVV</sequence>
<dbReference type="Proteomes" id="UP000681425">
    <property type="component" value="Chromosome"/>
</dbReference>
<evidence type="ECO:0000313" key="2">
    <source>
        <dbReference type="EMBL" id="QUT07329.1"/>
    </source>
</evidence>
<dbReference type="AlphaFoldDB" id="A0A975Q2X8"/>
<name>A0A975Q2X8_9SPHN</name>
<protein>
    <submittedName>
        <fullName evidence="2">Uncharacterized protein</fullName>
    </submittedName>
</protein>
<keyword evidence="1" id="KW-0812">Transmembrane</keyword>
<evidence type="ECO:0000313" key="3">
    <source>
        <dbReference type="Proteomes" id="UP000681425"/>
    </source>
</evidence>
<keyword evidence="3" id="KW-1185">Reference proteome</keyword>
<keyword evidence="1" id="KW-0472">Membrane</keyword>
<proteinExistence type="predicted"/>
<evidence type="ECO:0000256" key="1">
    <source>
        <dbReference type="SAM" id="Phobius"/>
    </source>
</evidence>
<accession>A0A975Q2X8</accession>
<gene>
    <name evidence="2" type="ORF">KFK14_07970</name>
</gene>
<dbReference type="EMBL" id="CP073910">
    <property type="protein sequence ID" value="QUT07329.1"/>
    <property type="molecule type" value="Genomic_DNA"/>
</dbReference>
<reference evidence="2" key="1">
    <citation type="submission" date="2021-04" db="EMBL/GenBank/DDBJ databases">
        <title>Isolation of p-tert-butylphenol degrading bacteria Sphingobium phenoxybenzoativorans Tas13 from active sludge.</title>
        <authorList>
            <person name="Li Y."/>
        </authorList>
    </citation>
    <scope>NUCLEOTIDE SEQUENCE</scope>
    <source>
        <strain evidence="2">Tas13</strain>
    </source>
</reference>
<keyword evidence="1" id="KW-1133">Transmembrane helix</keyword>
<organism evidence="2 3">
    <name type="scientific">Sphingobium phenoxybenzoativorans</name>
    <dbReference type="NCBI Taxonomy" id="1592790"/>
    <lineage>
        <taxon>Bacteria</taxon>
        <taxon>Pseudomonadati</taxon>
        <taxon>Pseudomonadota</taxon>
        <taxon>Alphaproteobacteria</taxon>
        <taxon>Sphingomonadales</taxon>
        <taxon>Sphingomonadaceae</taxon>
        <taxon>Sphingobium</taxon>
    </lineage>
</organism>